<evidence type="ECO:0000313" key="1">
    <source>
        <dbReference type="EMBL" id="CAG9322381.1"/>
    </source>
</evidence>
<dbReference type="EMBL" id="CAJZBQ010000032">
    <property type="protein sequence ID" value="CAG9322381.1"/>
    <property type="molecule type" value="Genomic_DNA"/>
</dbReference>
<proteinExistence type="predicted"/>
<reference evidence="1" key="1">
    <citation type="submission" date="2021-09" db="EMBL/GenBank/DDBJ databases">
        <authorList>
            <consortium name="AG Swart"/>
            <person name="Singh M."/>
            <person name="Singh A."/>
            <person name="Seah K."/>
            <person name="Emmerich C."/>
        </authorList>
    </citation>
    <scope>NUCLEOTIDE SEQUENCE</scope>
    <source>
        <strain evidence="1">ATCC30299</strain>
    </source>
</reference>
<comment type="caution">
    <text evidence="1">The sequence shown here is derived from an EMBL/GenBank/DDBJ whole genome shotgun (WGS) entry which is preliminary data.</text>
</comment>
<protein>
    <recommendedName>
        <fullName evidence="3">Ubiquitin-like protein</fullName>
    </recommendedName>
</protein>
<gene>
    <name evidence="1" type="ORF">BSTOLATCC_MIC31517</name>
</gene>
<dbReference type="SUPFAM" id="SSF54236">
    <property type="entry name" value="Ubiquitin-like"/>
    <property type="match status" value="1"/>
</dbReference>
<dbReference type="Proteomes" id="UP001162131">
    <property type="component" value="Unassembled WGS sequence"/>
</dbReference>
<accession>A0AAU9JB74</accession>
<evidence type="ECO:0000313" key="2">
    <source>
        <dbReference type="Proteomes" id="UP001162131"/>
    </source>
</evidence>
<name>A0AAU9JB74_9CILI</name>
<keyword evidence="2" id="KW-1185">Reference proteome</keyword>
<dbReference type="AlphaFoldDB" id="A0AAU9JB74"/>
<organism evidence="1 2">
    <name type="scientific">Blepharisma stoltei</name>
    <dbReference type="NCBI Taxonomy" id="1481888"/>
    <lineage>
        <taxon>Eukaryota</taxon>
        <taxon>Sar</taxon>
        <taxon>Alveolata</taxon>
        <taxon>Ciliophora</taxon>
        <taxon>Postciliodesmatophora</taxon>
        <taxon>Heterotrichea</taxon>
        <taxon>Heterotrichida</taxon>
        <taxon>Blepharismidae</taxon>
        <taxon>Blepharisma</taxon>
    </lineage>
</organism>
<dbReference type="InterPro" id="IPR029071">
    <property type="entry name" value="Ubiquitin-like_domsf"/>
</dbReference>
<evidence type="ECO:0008006" key="3">
    <source>
        <dbReference type="Google" id="ProtNLM"/>
    </source>
</evidence>
<sequence length="85" mass="9460">MKITLEPGADTLDFPPCTIEIGPNNEVEHLLSLLTTRYNTLDPTTLVLYLGDHPLRESLTVIQAGIKDNEKISVKPKRTKCCVLL</sequence>